<dbReference type="NCBIfam" id="TIGR00353">
    <property type="entry name" value="nrfE"/>
    <property type="match status" value="1"/>
</dbReference>
<comment type="similarity">
    <text evidence="2">Belongs to the CcmF/CycK/Ccl1/NrfE/CcsA family.</text>
</comment>
<feature type="transmembrane region" description="Helical" evidence="10">
    <location>
        <begin position="394"/>
        <end position="414"/>
    </location>
</feature>
<evidence type="ECO:0000256" key="8">
    <source>
        <dbReference type="ARBA" id="ARBA00023136"/>
    </source>
</evidence>
<keyword evidence="5 10" id="KW-0812">Transmembrane</keyword>
<gene>
    <name evidence="13" type="ORF">B3C1_06904</name>
</gene>
<dbReference type="Proteomes" id="UP000006755">
    <property type="component" value="Unassembled WGS sequence"/>
</dbReference>
<evidence type="ECO:0000256" key="9">
    <source>
        <dbReference type="ARBA" id="ARBA00037230"/>
    </source>
</evidence>
<dbReference type="OrthoDB" id="9761451at2"/>
<evidence type="ECO:0000256" key="3">
    <source>
        <dbReference type="ARBA" id="ARBA00022475"/>
    </source>
</evidence>
<feature type="domain" description="Cytochrome c-type biogenesis protein CcmF C-terminal" evidence="12">
    <location>
        <begin position="316"/>
        <end position="638"/>
    </location>
</feature>
<evidence type="ECO:0000256" key="7">
    <source>
        <dbReference type="ARBA" id="ARBA00022989"/>
    </source>
</evidence>
<feature type="transmembrane region" description="Helical" evidence="10">
    <location>
        <begin position="178"/>
        <end position="198"/>
    </location>
</feature>
<keyword evidence="6" id="KW-0201">Cytochrome c-type biogenesis</keyword>
<name>K2KDJ6_9GAMM</name>
<evidence type="ECO:0000313" key="13">
    <source>
        <dbReference type="EMBL" id="EKE75385.1"/>
    </source>
</evidence>
<evidence type="ECO:0000259" key="12">
    <source>
        <dbReference type="Pfam" id="PF16327"/>
    </source>
</evidence>
<dbReference type="InterPro" id="IPR002541">
    <property type="entry name" value="Cyt_c_assembly"/>
</dbReference>
<dbReference type="STRING" id="745411.B3C1_06904"/>
<feature type="transmembrane region" description="Helical" evidence="10">
    <location>
        <begin position="616"/>
        <end position="635"/>
    </location>
</feature>
<protein>
    <submittedName>
        <fullName evidence="13">Cytochrome c-type biogenesis protein CcmF</fullName>
    </submittedName>
</protein>
<dbReference type="PRINTS" id="PR01411">
    <property type="entry name" value="CCMFBIOGNSIS"/>
</dbReference>
<dbReference type="GO" id="GO:0015232">
    <property type="term" value="F:heme transmembrane transporter activity"/>
    <property type="evidence" value="ECO:0007669"/>
    <property type="project" value="InterPro"/>
</dbReference>
<feature type="transmembrane region" description="Helical" evidence="10">
    <location>
        <begin position="312"/>
        <end position="332"/>
    </location>
</feature>
<organism evidence="13 14">
    <name type="scientific">Gallaecimonas xiamenensis 3-C-1</name>
    <dbReference type="NCBI Taxonomy" id="745411"/>
    <lineage>
        <taxon>Bacteria</taxon>
        <taxon>Pseudomonadati</taxon>
        <taxon>Pseudomonadota</taxon>
        <taxon>Gammaproteobacteria</taxon>
        <taxon>Enterobacterales</taxon>
        <taxon>Gallaecimonadaceae</taxon>
        <taxon>Gallaecimonas</taxon>
    </lineage>
</organism>
<keyword evidence="3" id="KW-1003">Cell membrane</keyword>
<evidence type="ECO:0000256" key="5">
    <source>
        <dbReference type="ARBA" id="ARBA00022692"/>
    </source>
</evidence>
<evidence type="ECO:0000256" key="4">
    <source>
        <dbReference type="ARBA" id="ARBA00022519"/>
    </source>
</evidence>
<dbReference type="Pfam" id="PF01578">
    <property type="entry name" value="Cytochrom_C_asm"/>
    <property type="match status" value="1"/>
</dbReference>
<dbReference type="PANTHER" id="PTHR43653:SF1">
    <property type="entry name" value="CYTOCHROME C-TYPE BIOGENESIS PROTEIN CCMF"/>
    <property type="match status" value="1"/>
</dbReference>
<keyword evidence="14" id="KW-1185">Reference proteome</keyword>
<feature type="transmembrane region" description="Helical" evidence="10">
    <location>
        <begin position="426"/>
        <end position="444"/>
    </location>
</feature>
<dbReference type="GO" id="GO:0005886">
    <property type="term" value="C:plasma membrane"/>
    <property type="evidence" value="ECO:0007669"/>
    <property type="project" value="UniProtKB-SubCell"/>
</dbReference>
<feature type="transmembrane region" description="Helical" evidence="10">
    <location>
        <begin position="278"/>
        <end position="306"/>
    </location>
</feature>
<reference evidence="13 14" key="1">
    <citation type="journal article" date="2012" name="J. Bacteriol.">
        <title>Genome Sequence of Gallaecimonas xiamenensis Type Strain 3-C-1.</title>
        <authorList>
            <person name="Lai Q."/>
            <person name="Wang L."/>
            <person name="Wang W."/>
            <person name="Shao Z."/>
        </authorList>
    </citation>
    <scope>NUCLEOTIDE SEQUENCE [LARGE SCALE GENOMIC DNA]</scope>
    <source>
        <strain evidence="13 14">3-C-1</strain>
    </source>
</reference>
<dbReference type="GO" id="GO:0020037">
    <property type="term" value="F:heme binding"/>
    <property type="evidence" value="ECO:0007669"/>
    <property type="project" value="InterPro"/>
</dbReference>
<evidence type="ECO:0000259" key="11">
    <source>
        <dbReference type="Pfam" id="PF01578"/>
    </source>
</evidence>
<feature type="transmembrane region" description="Helical" evidence="10">
    <location>
        <begin position="6"/>
        <end position="26"/>
    </location>
</feature>
<feature type="transmembrane region" description="Helical" evidence="10">
    <location>
        <begin position="450"/>
        <end position="470"/>
    </location>
</feature>
<comment type="subcellular location">
    <subcellularLocation>
        <location evidence="1">Cell inner membrane</location>
        <topology evidence="1">Multi-pass membrane protein</topology>
    </subcellularLocation>
</comment>
<dbReference type="PANTHER" id="PTHR43653">
    <property type="entry name" value="CYTOCHROME C ASSEMBLY PROTEIN-RELATED"/>
    <property type="match status" value="1"/>
</dbReference>
<keyword evidence="8 10" id="KW-0472">Membrane</keyword>
<feature type="transmembrane region" description="Helical" evidence="10">
    <location>
        <begin position="121"/>
        <end position="142"/>
    </location>
</feature>
<evidence type="ECO:0000256" key="6">
    <source>
        <dbReference type="ARBA" id="ARBA00022748"/>
    </source>
</evidence>
<feature type="transmembrane region" description="Helical" evidence="10">
    <location>
        <begin position="353"/>
        <end position="374"/>
    </location>
</feature>
<feature type="transmembrane region" description="Helical" evidence="10">
    <location>
        <begin position="38"/>
        <end position="62"/>
    </location>
</feature>
<keyword evidence="7 10" id="KW-1133">Transmembrane helix</keyword>
<proteinExistence type="inferred from homology"/>
<feature type="transmembrane region" description="Helical" evidence="10">
    <location>
        <begin position="491"/>
        <end position="514"/>
    </location>
</feature>
<dbReference type="GO" id="GO:0017004">
    <property type="term" value="P:cytochrome complex assembly"/>
    <property type="evidence" value="ECO:0007669"/>
    <property type="project" value="UniProtKB-KW"/>
</dbReference>
<evidence type="ECO:0000256" key="1">
    <source>
        <dbReference type="ARBA" id="ARBA00004429"/>
    </source>
</evidence>
<dbReference type="InterPro" id="IPR003567">
    <property type="entry name" value="Cyt_c_biogenesis"/>
</dbReference>
<accession>K2KDJ6</accession>
<dbReference type="eggNOG" id="COG1138">
    <property type="taxonomic scope" value="Bacteria"/>
</dbReference>
<evidence type="ECO:0000256" key="10">
    <source>
        <dbReference type="SAM" id="Phobius"/>
    </source>
</evidence>
<comment type="caution">
    <text evidence="13">The sequence shown here is derived from an EMBL/GenBank/DDBJ whole genome shotgun (WGS) entry which is preliminary data.</text>
</comment>
<evidence type="ECO:0000256" key="2">
    <source>
        <dbReference type="ARBA" id="ARBA00009186"/>
    </source>
</evidence>
<feature type="transmembrane region" description="Helical" evidence="10">
    <location>
        <begin position="96"/>
        <end position="114"/>
    </location>
</feature>
<dbReference type="Pfam" id="PF16327">
    <property type="entry name" value="CcmF_C"/>
    <property type="match status" value="1"/>
</dbReference>
<dbReference type="PRINTS" id="PR01410">
    <property type="entry name" value="CCBIOGENESIS"/>
</dbReference>
<feature type="domain" description="Cytochrome c assembly protein" evidence="11">
    <location>
        <begin position="89"/>
        <end position="296"/>
    </location>
</feature>
<dbReference type="InterPro" id="IPR003568">
    <property type="entry name" value="Cyt_c_biogenesis_CcmF"/>
</dbReference>
<keyword evidence="4" id="KW-0997">Cell inner membrane</keyword>
<dbReference type="RefSeq" id="WP_008483810.1">
    <property type="nucleotide sequence ID" value="NZ_AMRI01000008.1"/>
</dbReference>
<dbReference type="EMBL" id="AMRI01000008">
    <property type="protein sequence ID" value="EKE75385.1"/>
    <property type="molecule type" value="Genomic_DNA"/>
</dbReference>
<dbReference type="InterPro" id="IPR032523">
    <property type="entry name" value="CcmF_C"/>
</dbReference>
<feature type="transmembrane region" description="Helical" evidence="10">
    <location>
        <begin position="210"/>
        <end position="230"/>
    </location>
</feature>
<sequence>MVPELGHFALILALMLALLSAVYPLLGAHRGQVRLMALARPLALGQFLFVALSFGALVHGFVVNDFSLVYVASHSNSQLPLAYRISATWGAHEGSLLLWVLILSGWGAAVALLSRNLPLPAVARVLAVMGMIAVGFLLFILFTSDPFTRSLPYYPVDGADLNPLLQDPGLVIHPPMLYMGYVGFSVAFAFAIAALLSGKLDTAWARWSRPWTAAAWLFLTLGITLGSWWAYYELGWGGWWFWDPVENASFMPWLAGTALMHSLAVSEKRGVFKAWTVLLAIAAFSLSLLGTFLVRSGVLVSVHAFASDPARGLFILAFLVAVIGGSLTLYALRAAKVKSQGQFELLSRETLLLGNNVFLTTACLVVMVGTLLPLVHRELGLGSISVGAPFFNSLFTWLFVPFAFAMGAGPLARWKKEPAGPLLRRLGLAFALSLVLGVSLPLLLTQQAQGHAMLGLALAAFILVTSIQEVQLRVGSRHGFFKGLRLLNRSHWAMILGHLGLAVTVIGIALTTSYSVEKDLRMSPGDHFELAGYDFRFDRVSQVAGSNYQGYAAHFVVTRDGKMEAELDAQKRFYTVARSVMTEAGIDWGLGRDLYAALGEQLDGGAWGVRLHVKPFVRWIWGGGLLMALAGLLVVSDRRYRFKKWQEAT</sequence>
<dbReference type="NCBIfam" id="NF007691">
    <property type="entry name" value="PRK10369.1"/>
    <property type="match status" value="1"/>
</dbReference>
<evidence type="ECO:0000313" key="14">
    <source>
        <dbReference type="Proteomes" id="UP000006755"/>
    </source>
</evidence>
<dbReference type="PATRIC" id="fig|745411.4.peg.1361"/>
<dbReference type="AlphaFoldDB" id="K2KDJ6"/>
<feature type="transmembrane region" description="Helical" evidence="10">
    <location>
        <begin position="250"/>
        <end position="266"/>
    </location>
</feature>
<comment type="function">
    <text evidence="9">Required for the biogenesis of c-type cytochromes. Possible subunit of a heme lyase.</text>
</comment>